<gene>
    <name evidence="2" type="ORF">Alo02nite_69480</name>
</gene>
<proteinExistence type="predicted"/>
<feature type="region of interest" description="Disordered" evidence="1">
    <location>
        <begin position="1"/>
        <end position="34"/>
    </location>
</feature>
<evidence type="ECO:0000313" key="3">
    <source>
        <dbReference type="Proteomes" id="UP000631312"/>
    </source>
</evidence>
<organism evidence="2 3">
    <name type="scientific">Actinoplanes lobatus</name>
    <dbReference type="NCBI Taxonomy" id="113568"/>
    <lineage>
        <taxon>Bacteria</taxon>
        <taxon>Bacillati</taxon>
        <taxon>Actinomycetota</taxon>
        <taxon>Actinomycetes</taxon>
        <taxon>Micromonosporales</taxon>
        <taxon>Micromonosporaceae</taxon>
        <taxon>Actinoplanes</taxon>
    </lineage>
</organism>
<feature type="compositionally biased region" description="Polar residues" evidence="1">
    <location>
        <begin position="9"/>
        <end position="18"/>
    </location>
</feature>
<protein>
    <submittedName>
        <fullName evidence="2">Uncharacterized protein</fullName>
    </submittedName>
</protein>
<evidence type="ECO:0000313" key="2">
    <source>
        <dbReference type="EMBL" id="GIE44050.1"/>
    </source>
</evidence>
<comment type="caution">
    <text evidence="2">The sequence shown here is derived from an EMBL/GenBank/DDBJ whole genome shotgun (WGS) entry which is preliminary data.</text>
</comment>
<keyword evidence="3" id="KW-1185">Reference proteome</keyword>
<dbReference type="Proteomes" id="UP000631312">
    <property type="component" value="Unassembled WGS sequence"/>
</dbReference>
<sequence>MIEFHDGSQSKWRGSQKSFVDMPGMATPAPRGKRVSLTVDGVPTALQAGTTYSGTLVLTVS</sequence>
<evidence type="ECO:0000256" key="1">
    <source>
        <dbReference type="SAM" id="MobiDB-lite"/>
    </source>
</evidence>
<dbReference type="EMBL" id="BOMP01000116">
    <property type="protein sequence ID" value="GIE44050.1"/>
    <property type="molecule type" value="Genomic_DNA"/>
</dbReference>
<accession>A0ABQ4ASR3</accession>
<reference evidence="2 3" key="1">
    <citation type="submission" date="2021-01" db="EMBL/GenBank/DDBJ databases">
        <title>Whole genome shotgun sequence of Actinoplanes lobatus NBRC 12513.</title>
        <authorList>
            <person name="Komaki H."/>
            <person name="Tamura T."/>
        </authorList>
    </citation>
    <scope>NUCLEOTIDE SEQUENCE [LARGE SCALE GENOMIC DNA]</scope>
    <source>
        <strain evidence="2 3">NBRC 12513</strain>
    </source>
</reference>
<name>A0ABQ4ASR3_9ACTN</name>